<evidence type="ECO:0000256" key="1">
    <source>
        <dbReference type="SAM" id="MobiDB-lite"/>
    </source>
</evidence>
<feature type="region of interest" description="Disordered" evidence="1">
    <location>
        <begin position="234"/>
        <end position="304"/>
    </location>
</feature>
<accession>A0ABV8RAF4</accession>
<dbReference type="SUPFAM" id="SSF54534">
    <property type="entry name" value="FKBP-like"/>
    <property type="match status" value="1"/>
</dbReference>
<evidence type="ECO:0000313" key="3">
    <source>
        <dbReference type="EMBL" id="MFC4269341.1"/>
    </source>
</evidence>
<dbReference type="Gene3D" id="3.10.50.40">
    <property type="match status" value="1"/>
</dbReference>
<feature type="compositionally biased region" description="Low complexity" evidence="1">
    <location>
        <begin position="281"/>
        <end position="292"/>
    </location>
</feature>
<dbReference type="GO" id="GO:0003755">
    <property type="term" value="F:peptidyl-prolyl cis-trans isomerase activity"/>
    <property type="evidence" value="ECO:0007669"/>
    <property type="project" value="UniProtKB-EC"/>
</dbReference>
<dbReference type="EC" id="5.2.1.8" evidence="3"/>
<name>A0ABV8RAF4_9FLAO</name>
<keyword evidence="2" id="KW-0732">Signal</keyword>
<feature type="chain" id="PRO_5045337720" evidence="2">
    <location>
        <begin position="20"/>
        <end position="304"/>
    </location>
</feature>
<organism evidence="3 4">
    <name type="scientific">Polaribacter marinivivus</name>
    <dbReference type="NCBI Taxonomy" id="1524260"/>
    <lineage>
        <taxon>Bacteria</taxon>
        <taxon>Pseudomonadati</taxon>
        <taxon>Bacteroidota</taxon>
        <taxon>Flavobacteriia</taxon>
        <taxon>Flavobacteriales</taxon>
        <taxon>Flavobacteriaceae</taxon>
    </lineage>
</organism>
<sequence length="304" mass="33690">MFKTRYFFLLIILSVLVYSCGDDTFGTNPFADVDHEALAISDNDSIVKFLKNHYYDSSVDSIKVLVAGETAMFDDTKLKTMNVTENDINYKLYVYVEREGDYGNDPDRGFPTKVDSVFTKYAGKTFSGTTFSDTNFDQNQSGLWFSLTSVVRGFSYGFTNFKGGELKKDANGGPFNGPITYLNGGKGVLFIPSGLAYPSSNPQNWSNNLVDTNILFYIDLLTLVPNTDHDNDGVKTISEDVDNDGNVNNDDTDSDGIPNYFDSDDDGDGVLTRNEDRNGDGDPSNDFNDPDNPTLPDYLNPNIK</sequence>
<dbReference type="EMBL" id="JBHSCY010000002">
    <property type="protein sequence ID" value="MFC4269341.1"/>
    <property type="molecule type" value="Genomic_DNA"/>
</dbReference>
<keyword evidence="3" id="KW-0413">Isomerase</keyword>
<gene>
    <name evidence="3" type="ORF">ACFOWD_10515</name>
</gene>
<protein>
    <submittedName>
        <fullName evidence="3">FKBP-type peptidyl-prolyl cis-trans isomerase</fullName>
        <ecNumber evidence="3">5.2.1.8</ecNumber>
    </submittedName>
</protein>
<proteinExistence type="predicted"/>
<keyword evidence="4" id="KW-1185">Reference proteome</keyword>
<feature type="signal peptide" evidence="2">
    <location>
        <begin position="1"/>
        <end position="19"/>
    </location>
</feature>
<dbReference type="Proteomes" id="UP001595826">
    <property type="component" value="Unassembled WGS sequence"/>
</dbReference>
<evidence type="ECO:0000313" key="4">
    <source>
        <dbReference type="Proteomes" id="UP001595826"/>
    </source>
</evidence>
<dbReference type="PROSITE" id="PS51257">
    <property type="entry name" value="PROKAR_LIPOPROTEIN"/>
    <property type="match status" value="1"/>
</dbReference>
<dbReference type="RefSeq" id="WP_377410389.1">
    <property type="nucleotide sequence ID" value="NZ_JBHSCY010000002.1"/>
</dbReference>
<reference evidence="4" key="1">
    <citation type="journal article" date="2019" name="Int. J. Syst. Evol. Microbiol.">
        <title>The Global Catalogue of Microorganisms (GCM) 10K type strain sequencing project: providing services to taxonomists for standard genome sequencing and annotation.</title>
        <authorList>
            <consortium name="The Broad Institute Genomics Platform"/>
            <consortium name="The Broad Institute Genome Sequencing Center for Infectious Disease"/>
            <person name="Wu L."/>
            <person name="Ma J."/>
        </authorList>
    </citation>
    <scope>NUCLEOTIDE SEQUENCE [LARGE SCALE GENOMIC DNA]</scope>
    <source>
        <strain evidence="4">CECT 8655</strain>
    </source>
</reference>
<dbReference type="InterPro" id="IPR046357">
    <property type="entry name" value="PPIase_dom_sf"/>
</dbReference>
<evidence type="ECO:0000256" key="2">
    <source>
        <dbReference type="SAM" id="SignalP"/>
    </source>
</evidence>
<comment type="caution">
    <text evidence="3">The sequence shown here is derived from an EMBL/GenBank/DDBJ whole genome shotgun (WGS) entry which is preliminary data.</text>
</comment>